<protein>
    <recommendedName>
        <fullName evidence="3">Thioredoxin</fullName>
    </recommendedName>
</protein>
<evidence type="ECO:0000313" key="2">
    <source>
        <dbReference type="Proteomes" id="UP001247754"/>
    </source>
</evidence>
<keyword evidence="2" id="KW-1185">Reference proteome</keyword>
<dbReference type="Proteomes" id="UP001247754">
    <property type="component" value="Unassembled WGS sequence"/>
</dbReference>
<organism evidence="1 2">
    <name type="scientific">Ruixingdingia sedimenti</name>
    <dbReference type="NCBI Taxonomy" id="3073604"/>
    <lineage>
        <taxon>Bacteria</taxon>
        <taxon>Pseudomonadati</taxon>
        <taxon>Pseudomonadota</taxon>
        <taxon>Alphaproteobacteria</taxon>
        <taxon>Rhodobacterales</taxon>
        <taxon>Paracoccaceae</taxon>
        <taxon>Ruixingdingia</taxon>
    </lineage>
</organism>
<sequence length="344" mass="36300">MTGMQSGFLDLPSDPEAMFEALYAMGLTDGFPIIPPTDDRVERFIAASGRPGSQVIAPIPPHNAPGTVEKIAINAVMAGCRADYMPVVIAVVEAMADPAFNFLGITTTTNPVGPLILINGPIRHTLDINCGRGALGPGRRANATIGRAVRLLMVNIGGAIPGEVDKATLGMPGKYSMCLGEMEEESPWEPFHVDRGFAAGDSTVTVVGPQGNMNIFTPWKKADSILAALASAMAALADNNTMRGQGNPILFLNPGHAGLLAAQGYSRLRLQQELWHRAGIPAAALPTEVSAIEEGSRVMVDGHSMPTARPEDILIAVAGGPEAYHNTYCATFGDWAVTRPIRLP</sequence>
<gene>
    <name evidence="1" type="ORF">RGD00_03640</name>
</gene>
<accession>A0ABU1F4X2</accession>
<proteinExistence type="predicted"/>
<dbReference type="EMBL" id="JAVKPH010000003">
    <property type="protein sequence ID" value="MDR5651683.1"/>
    <property type="molecule type" value="Genomic_DNA"/>
</dbReference>
<evidence type="ECO:0000313" key="1">
    <source>
        <dbReference type="EMBL" id="MDR5651683.1"/>
    </source>
</evidence>
<dbReference type="RefSeq" id="WP_310455934.1">
    <property type="nucleotide sequence ID" value="NZ_JAVKPH010000003.1"/>
</dbReference>
<evidence type="ECO:0008006" key="3">
    <source>
        <dbReference type="Google" id="ProtNLM"/>
    </source>
</evidence>
<comment type="caution">
    <text evidence="1">The sequence shown here is derived from an EMBL/GenBank/DDBJ whole genome shotgun (WGS) entry which is preliminary data.</text>
</comment>
<reference evidence="1 2" key="1">
    <citation type="submission" date="2023-09" db="EMBL/GenBank/DDBJ databases">
        <title>Xinfangfangia sedmenti sp. nov., isolated the sedment.</title>
        <authorList>
            <person name="Xu L."/>
        </authorList>
    </citation>
    <scope>NUCLEOTIDE SEQUENCE [LARGE SCALE GENOMIC DNA]</scope>
    <source>
        <strain evidence="1 2">LG-4</strain>
    </source>
</reference>
<name>A0ABU1F4X2_9RHOB</name>